<reference evidence="8 9" key="1">
    <citation type="submission" date="2020-04" db="EMBL/GenBank/DDBJ databases">
        <authorList>
            <person name="Alioto T."/>
            <person name="Alioto T."/>
            <person name="Gomez Garrido J."/>
        </authorList>
    </citation>
    <scope>NUCLEOTIDE SEQUENCE [LARGE SCALE GENOMIC DNA]</scope>
</reference>
<evidence type="ECO:0000259" key="6">
    <source>
        <dbReference type="PROSITE" id="PS50021"/>
    </source>
</evidence>
<organism evidence="8 9">
    <name type="scientific">Cloeon dipterum</name>
    <dbReference type="NCBI Taxonomy" id="197152"/>
    <lineage>
        <taxon>Eukaryota</taxon>
        <taxon>Metazoa</taxon>
        <taxon>Ecdysozoa</taxon>
        <taxon>Arthropoda</taxon>
        <taxon>Hexapoda</taxon>
        <taxon>Insecta</taxon>
        <taxon>Pterygota</taxon>
        <taxon>Palaeoptera</taxon>
        <taxon>Ephemeroptera</taxon>
        <taxon>Pisciforma</taxon>
        <taxon>Baetidae</taxon>
        <taxon>Cloeon</taxon>
    </lineage>
</organism>
<feature type="compositionally biased region" description="Polar residues" evidence="5">
    <location>
        <begin position="438"/>
        <end position="447"/>
    </location>
</feature>
<dbReference type="GO" id="GO:0005884">
    <property type="term" value="C:actin filament"/>
    <property type="evidence" value="ECO:0007669"/>
    <property type="project" value="TreeGrafter"/>
</dbReference>
<comment type="similarity">
    <text evidence="4">Belongs to the GAS2 family.</text>
</comment>
<dbReference type="GO" id="GO:0008093">
    <property type="term" value="F:cytoskeletal anchor activity"/>
    <property type="evidence" value="ECO:0007669"/>
    <property type="project" value="TreeGrafter"/>
</dbReference>
<proteinExistence type="inferred from homology"/>
<evidence type="ECO:0000256" key="3">
    <source>
        <dbReference type="ARBA" id="ARBA00023212"/>
    </source>
</evidence>
<evidence type="ECO:0000256" key="2">
    <source>
        <dbReference type="ARBA" id="ARBA00022490"/>
    </source>
</evidence>
<feature type="compositionally biased region" description="Basic residues" evidence="5">
    <location>
        <begin position="348"/>
        <end position="359"/>
    </location>
</feature>
<evidence type="ECO:0000313" key="9">
    <source>
        <dbReference type="Proteomes" id="UP000494165"/>
    </source>
</evidence>
<dbReference type="GO" id="GO:1904825">
    <property type="term" value="P:protein localization to microtubule plus-end"/>
    <property type="evidence" value="ECO:0007669"/>
    <property type="project" value="TreeGrafter"/>
</dbReference>
<feature type="region of interest" description="Disordered" evidence="5">
    <location>
        <begin position="636"/>
        <end position="656"/>
    </location>
</feature>
<dbReference type="InterPro" id="IPR036872">
    <property type="entry name" value="CH_dom_sf"/>
</dbReference>
<protein>
    <recommendedName>
        <fullName evidence="10">GAR domain-containing protein</fullName>
    </recommendedName>
</protein>
<dbReference type="SMART" id="SM00033">
    <property type="entry name" value="CH"/>
    <property type="match status" value="1"/>
</dbReference>
<dbReference type="InterPro" id="IPR036534">
    <property type="entry name" value="GAR_dom_sf"/>
</dbReference>
<dbReference type="Gene3D" id="3.30.920.20">
    <property type="entry name" value="Gas2-like domain"/>
    <property type="match status" value="1"/>
</dbReference>
<evidence type="ECO:0000256" key="4">
    <source>
        <dbReference type="ARBA" id="ARBA00038441"/>
    </source>
</evidence>
<feature type="region of interest" description="Disordered" evidence="5">
    <location>
        <begin position="177"/>
        <end position="218"/>
    </location>
</feature>
<dbReference type="GO" id="GO:0008017">
    <property type="term" value="F:microtubule binding"/>
    <property type="evidence" value="ECO:0007669"/>
    <property type="project" value="InterPro"/>
</dbReference>
<feature type="compositionally biased region" description="Low complexity" evidence="5">
    <location>
        <begin position="454"/>
        <end position="468"/>
    </location>
</feature>
<evidence type="ECO:0000256" key="1">
    <source>
        <dbReference type="ARBA" id="ARBA00004245"/>
    </source>
</evidence>
<dbReference type="CDD" id="cd21268">
    <property type="entry name" value="CH_GAS2L1_2"/>
    <property type="match status" value="1"/>
</dbReference>
<dbReference type="OrthoDB" id="206130at2759"/>
<dbReference type="GO" id="GO:0005737">
    <property type="term" value="C:cytoplasm"/>
    <property type="evidence" value="ECO:0007669"/>
    <property type="project" value="TreeGrafter"/>
</dbReference>
<name>A0A8S1CFY1_9INSE</name>
<comment type="subcellular location">
    <subcellularLocation>
        <location evidence="1">Cytoplasm</location>
        <location evidence="1">Cytoskeleton</location>
    </subcellularLocation>
</comment>
<dbReference type="InterPro" id="IPR003108">
    <property type="entry name" value="GAR_dom"/>
</dbReference>
<dbReference type="GO" id="GO:0035371">
    <property type="term" value="C:microtubule plus-end"/>
    <property type="evidence" value="ECO:0007669"/>
    <property type="project" value="TreeGrafter"/>
</dbReference>
<dbReference type="Pfam" id="PF02187">
    <property type="entry name" value="GAS2"/>
    <property type="match status" value="1"/>
</dbReference>
<comment type="caution">
    <text evidence="8">The sequence shown here is derived from an EMBL/GenBank/DDBJ whole genome shotgun (WGS) entry which is preliminary data.</text>
</comment>
<feature type="compositionally biased region" description="Basic residues" evidence="5">
    <location>
        <begin position="387"/>
        <end position="398"/>
    </location>
</feature>
<dbReference type="GO" id="GO:0051015">
    <property type="term" value="F:actin filament binding"/>
    <property type="evidence" value="ECO:0007669"/>
    <property type="project" value="TreeGrafter"/>
</dbReference>
<dbReference type="Proteomes" id="UP000494165">
    <property type="component" value="Unassembled WGS sequence"/>
</dbReference>
<feature type="compositionally biased region" description="Polar residues" evidence="5">
    <location>
        <begin position="474"/>
        <end position="490"/>
    </location>
</feature>
<dbReference type="SUPFAM" id="SSF47576">
    <property type="entry name" value="Calponin-homology domain, CH-domain"/>
    <property type="match status" value="1"/>
</dbReference>
<dbReference type="EMBL" id="CADEPI010000043">
    <property type="protein sequence ID" value="CAB3369205.1"/>
    <property type="molecule type" value="Genomic_DNA"/>
</dbReference>
<evidence type="ECO:0008006" key="10">
    <source>
        <dbReference type="Google" id="ProtNLM"/>
    </source>
</evidence>
<keyword evidence="9" id="KW-1185">Reference proteome</keyword>
<dbReference type="PROSITE" id="PS51460">
    <property type="entry name" value="GAR"/>
    <property type="match status" value="1"/>
</dbReference>
<accession>A0A8S1CFY1</accession>
<feature type="domain" description="GAR" evidence="7">
    <location>
        <begin position="230"/>
        <end position="302"/>
    </location>
</feature>
<feature type="compositionally biased region" description="Low complexity" evidence="5">
    <location>
        <begin position="360"/>
        <end position="386"/>
    </location>
</feature>
<evidence type="ECO:0000259" key="7">
    <source>
        <dbReference type="PROSITE" id="PS51460"/>
    </source>
</evidence>
<feature type="domain" description="Calponin-homology (CH)" evidence="6">
    <location>
        <begin position="17"/>
        <end position="154"/>
    </location>
</feature>
<dbReference type="PANTHER" id="PTHR46756:SF18">
    <property type="entry name" value="GAS2-LIKE PROTEIN PICKLED EGGS"/>
    <property type="match status" value="1"/>
</dbReference>
<dbReference type="GO" id="GO:0051764">
    <property type="term" value="P:actin crosslink formation"/>
    <property type="evidence" value="ECO:0007669"/>
    <property type="project" value="TreeGrafter"/>
</dbReference>
<keyword evidence="2" id="KW-0963">Cytoplasm</keyword>
<keyword evidence="3" id="KW-0206">Cytoskeleton</keyword>
<gene>
    <name evidence="8" type="ORF">CLODIP_2_CD07336</name>
</gene>
<dbReference type="PROSITE" id="PS50021">
    <property type="entry name" value="CH"/>
    <property type="match status" value="1"/>
</dbReference>
<dbReference type="GO" id="GO:0031110">
    <property type="term" value="P:regulation of microtubule polymerization or depolymerization"/>
    <property type="evidence" value="ECO:0007669"/>
    <property type="project" value="TreeGrafter"/>
</dbReference>
<dbReference type="GO" id="GO:0001725">
    <property type="term" value="C:stress fiber"/>
    <property type="evidence" value="ECO:0007669"/>
    <property type="project" value="TreeGrafter"/>
</dbReference>
<feature type="compositionally biased region" description="Low complexity" evidence="5">
    <location>
        <begin position="189"/>
        <end position="199"/>
    </location>
</feature>
<dbReference type="Pfam" id="PF00307">
    <property type="entry name" value="CH"/>
    <property type="match status" value="1"/>
</dbReference>
<feature type="compositionally biased region" description="Acidic residues" evidence="5">
    <location>
        <begin position="205"/>
        <end position="218"/>
    </location>
</feature>
<dbReference type="SMART" id="SM00243">
    <property type="entry name" value="GAS2"/>
    <property type="match status" value="1"/>
</dbReference>
<sequence>MDSRTLRPFKSSEEYLYAMREDLAEWLCGIYPQLQITVDTFMDKLEDGVALCKHANNVRKAAAEHAQRKMERSISKGNPFEVRWPILSPKDVQCRNNVKPGTFLARDNVSNFITWCRHDLEVLECLLFETDDLILRKNEKHVVLCLMEVARRGAKFGMPTPMLVQFEREIDREIARDQKRERAGSTSDGGNLLNGATNGNGNGIDLEEEEEEEEEDYPVEYGPVPQIVTNDLKSLDEMVRDLVERCTCPTQFPMIRVSEGKYRIGDTKVLIFVRILRKHVMVRVGGGWDTLSHYLDKHDPCRCKAGHRTLVGSRLVTKSGNNVDLNTAQVHYDRKPSNTKKSLGNSLRRVHTSPPRTRRSSTSSQGSTPDPTLLRPSASVPASPARVRPRSRSPRPRSPRPQQSNAINSDSEGSDEGYRSIKLTVPTDDLPTERPESAISQRSNGSDCSEHHLSPPSRTRRSASPCPRKAASSLAPSKQQETTRSRSVSGSGLADAKINSAPASPLSRTAAVNRSVRNSRKQPPLGAAGNTWNGPRGTKSRPALSTDTYQSPFVRDATRRSLPRVGPRYPQAAPTPTFPSKQELLQQIISSSSADEATFIESVRQILNQYDPKLEAHATPRKMSGDSKIPVPTFYKQTANAKSGNPPDVDDNSCCL</sequence>
<feature type="compositionally biased region" description="Polar residues" evidence="5">
    <location>
        <begin position="506"/>
        <end position="516"/>
    </location>
</feature>
<dbReference type="InterPro" id="IPR001715">
    <property type="entry name" value="CH_dom"/>
</dbReference>
<dbReference type="PANTHER" id="PTHR46756">
    <property type="entry name" value="TRANSGELIN"/>
    <property type="match status" value="1"/>
</dbReference>
<feature type="region of interest" description="Disordered" evidence="5">
    <location>
        <begin position="326"/>
        <end position="578"/>
    </location>
</feature>
<dbReference type="Gene3D" id="1.10.418.10">
    <property type="entry name" value="Calponin-like domain"/>
    <property type="match status" value="1"/>
</dbReference>
<feature type="compositionally biased region" description="Polar residues" evidence="5">
    <location>
        <begin position="402"/>
        <end position="411"/>
    </location>
</feature>
<dbReference type="AlphaFoldDB" id="A0A8S1CFY1"/>
<dbReference type="SUPFAM" id="SSF143575">
    <property type="entry name" value="GAS2 domain-like"/>
    <property type="match status" value="1"/>
</dbReference>
<evidence type="ECO:0000313" key="8">
    <source>
        <dbReference type="EMBL" id="CAB3369205.1"/>
    </source>
</evidence>
<dbReference type="GO" id="GO:0001578">
    <property type="term" value="P:microtubule bundle formation"/>
    <property type="evidence" value="ECO:0007669"/>
    <property type="project" value="TreeGrafter"/>
</dbReference>
<evidence type="ECO:0000256" key="5">
    <source>
        <dbReference type="SAM" id="MobiDB-lite"/>
    </source>
</evidence>